<reference evidence="1 2" key="1">
    <citation type="journal article" date="2020" name="Cell">
        <title>Large-Scale Comparative Analyses of Tick Genomes Elucidate Their Genetic Diversity and Vector Capacities.</title>
        <authorList>
            <consortium name="Tick Genome and Microbiome Consortium (TIGMIC)"/>
            <person name="Jia N."/>
            <person name="Wang J."/>
            <person name="Shi W."/>
            <person name="Du L."/>
            <person name="Sun Y."/>
            <person name="Zhan W."/>
            <person name="Jiang J.F."/>
            <person name="Wang Q."/>
            <person name="Zhang B."/>
            <person name="Ji P."/>
            <person name="Bell-Sakyi L."/>
            <person name="Cui X.M."/>
            <person name="Yuan T.T."/>
            <person name="Jiang B.G."/>
            <person name="Yang W.F."/>
            <person name="Lam T.T."/>
            <person name="Chang Q.C."/>
            <person name="Ding S.J."/>
            <person name="Wang X.J."/>
            <person name="Zhu J.G."/>
            <person name="Ruan X.D."/>
            <person name="Zhao L."/>
            <person name="Wei J.T."/>
            <person name="Ye R.Z."/>
            <person name="Que T.C."/>
            <person name="Du C.H."/>
            <person name="Zhou Y.H."/>
            <person name="Cheng J.X."/>
            <person name="Dai P.F."/>
            <person name="Guo W.B."/>
            <person name="Han X.H."/>
            <person name="Huang E.J."/>
            <person name="Li L.F."/>
            <person name="Wei W."/>
            <person name="Gao Y.C."/>
            <person name="Liu J.Z."/>
            <person name="Shao H.Z."/>
            <person name="Wang X."/>
            <person name="Wang C.C."/>
            <person name="Yang T.C."/>
            <person name="Huo Q.B."/>
            <person name="Li W."/>
            <person name="Chen H.Y."/>
            <person name="Chen S.E."/>
            <person name="Zhou L.G."/>
            <person name="Ni X.B."/>
            <person name="Tian J.H."/>
            <person name="Sheng Y."/>
            <person name="Liu T."/>
            <person name="Pan Y.S."/>
            <person name="Xia L.Y."/>
            <person name="Li J."/>
            <person name="Zhao F."/>
            <person name="Cao W.C."/>
        </authorList>
    </citation>
    <scope>NUCLEOTIDE SEQUENCE [LARGE SCALE GENOMIC DNA]</scope>
    <source>
        <strain evidence="1">HaeL-2018</strain>
    </source>
</reference>
<sequence length="71" mass="7771">MAGSYSPSDSYVDEMAALLDPNQPPSVVLMMFKECADELNLMPSIEDYLRVDPTIRPIDNSIDDGLPDGPP</sequence>
<dbReference type="VEuPathDB" id="VectorBase:HLOH_044586"/>
<protein>
    <submittedName>
        <fullName evidence="1">Uncharacterized protein</fullName>
    </submittedName>
</protein>
<name>A0A9J6GK78_HAELO</name>
<evidence type="ECO:0000313" key="1">
    <source>
        <dbReference type="EMBL" id="KAH9375723.1"/>
    </source>
</evidence>
<accession>A0A9J6GK78</accession>
<evidence type="ECO:0000313" key="2">
    <source>
        <dbReference type="Proteomes" id="UP000821853"/>
    </source>
</evidence>
<keyword evidence="2" id="KW-1185">Reference proteome</keyword>
<comment type="caution">
    <text evidence="1">The sequence shown here is derived from an EMBL/GenBank/DDBJ whole genome shotgun (WGS) entry which is preliminary data.</text>
</comment>
<dbReference type="AlphaFoldDB" id="A0A9J6GK78"/>
<gene>
    <name evidence="1" type="ORF">HPB48_017595</name>
</gene>
<organism evidence="1 2">
    <name type="scientific">Haemaphysalis longicornis</name>
    <name type="common">Bush tick</name>
    <dbReference type="NCBI Taxonomy" id="44386"/>
    <lineage>
        <taxon>Eukaryota</taxon>
        <taxon>Metazoa</taxon>
        <taxon>Ecdysozoa</taxon>
        <taxon>Arthropoda</taxon>
        <taxon>Chelicerata</taxon>
        <taxon>Arachnida</taxon>
        <taxon>Acari</taxon>
        <taxon>Parasitiformes</taxon>
        <taxon>Ixodida</taxon>
        <taxon>Ixodoidea</taxon>
        <taxon>Ixodidae</taxon>
        <taxon>Haemaphysalinae</taxon>
        <taxon>Haemaphysalis</taxon>
    </lineage>
</organism>
<proteinExistence type="predicted"/>
<dbReference type="EMBL" id="JABSTR010000007">
    <property type="protein sequence ID" value="KAH9375723.1"/>
    <property type="molecule type" value="Genomic_DNA"/>
</dbReference>
<dbReference type="Proteomes" id="UP000821853">
    <property type="component" value="Chromosome 5"/>
</dbReference>